<protein>
    <recommendedName>
        <fullName evidence="1">Glycosyltransferase 2-like domain-containing protein</fullName>
    </recommendedName>
</protein>
<evidence type="ECO:0000259" key="1">
    <source>
        <dbReference type="Pfam" id="PF00535"/>
    </source>
</evidence>
<name>A0A1B1Y6D5_9FLAO</name>
<dbReference type="KEGG" id="wfu:AXE80_08460"/>
<dbReference type="EMBL" id="CP014224">
    <property type="protein sequence ID" value="ANW96307.1"/>
    <property type="molecule type" value="Genomic_DNA"/>
</dbReference>
<dbReference type="RefSeq" id="WP_068826294.1">
    <property type="nucleotide sequence ID" value="NZ_CP014224.1"/>
</dbReference>
<dbReference type="InterPro" id="IPR029044">
    <property type="entry name" value="Nucleotide-diphossugar_trans"/>
</dbReference>
<accession>A0A1B1Y6D5</accession>
<dbReference type="InterPro" id="IPR001173">
    <property type="entry name" value="Glyco_trans_2-like"/>
</dbReference>
<dbReference type="Gene3D" id="3.90.550.10">
    <property type="entry name" value="Spore Coat Polysaccharide Biosynthesis Protein SpsA, Chain A"/>
    <property type="match status" value="1"/>
</dbReference>
<dbReference type="GO" id="GO:0016758">
    <property type="term" value="F:hexosyltransferase activity"/>
    <property type="evidence" value="ECO:0007669"/>
    <property type="project" value="UniProtKB-ARBA"/>
</dbReference>
<dbReference type="OrthoDB" id="597270at2"/>
<dbReference type="PANTHER" id="PTHR22916:SF3">
    <property type="entry name" value="UDP-GLCNAC:BETAGAL BETA-1,3-N-ACETYLGLUCOSAMINYLTRANSFERASE-LIKE PROTEIN 1"/>
    <property type="match status" value="1"/>
</dbReference>
<dbReference type="AlphaFoldDB" id="A0A1B1Y6D5"/>
<dbReference type="SUPFAM" id="SSF53448">
    <property type="entry name" value="Nucleotide-diphospho-sugar transferases"/>
    <property type="match status" value="1"/>
</dbReference>
<reference evidence="2 3" key="1">
    <citation type="submission" date="2016-02" db="EMBL/GenBank/DDBJ databases">
        <authorList>
            <person name="Wen L."/>
            <person name="He K."/>
            <person name="Yang H."/>
        </authorList>
    </citation>
    <scope>NUCLEOTIDE SEQUENCE [LARGE SCALE GENOMIC DNA]</scope>
    <source>
        <strain evidence="2 3">CZ1127</strain>
    </source>
</reference>
<dbReference type="Proteomes" id="UP000092967">
    <property type="component" value="Chromosome"/>
</dbReference>
<dbReference type="PANTHER" id="PTHR22916">
    <property type="entry name" value="GLYCOSYLTRANSFERASE"/>
    <property type="match status" value="1"/>
</dbReference>
<keyword evidence="3" id="KW-1185">Reference proteome</keyword>
<proteinExistence type="predicted"/>
<dbReference type="Pfam" id="PF00535">
    <property type="entry name" value="Glycos_transf_2"/>
    <property type="match status" value="1"/>
</dbReference>
<organism evidence="2 3">
    <name type="scientific">Wenyingzhuangia fucanilytica</name>
    <dbReference type="NCBI Taxonomy" id="1790137"/>
    <lineage>
        <taxon>Bacteria</taxon>
        <taxon>Pseudomonadati</taxon>
        <taxon>Bacteroidota</taxon>
        <taxon>Flavobacteriia</taxon>
        <taxon>Flavobacteriales</taxon>
        <taxon>Flavobacteriaceae</taxon>
        <taxon>Wenyingzhuangia</taxon>
    </lineage>
</organism>
<feature type="domain" description="Glycosyltransferase 2-like" evidence="1">
    <location>
        <begin position="8"/>
        <end position="123"/>
    </location>
</feature>
<dbReference type="CDD" id="cd00761">
    <property type="entry name" value="Glyco_tranf_GTA_type"/>
    <property type="match status" value="1"/>
</dbReference>
<evidence type="ECO:0000313" key="2">
    <source>
        <dbReference type="EMBL" id="ANW96307.1"/>
    </source>
</evidence>
<gene>
    <name evidence="2" type="ORF">AXE80_08460</name>
</gene>
<evidence type="ECO:0000313" key="3">
    <source>
        <dbReference type="Proteomes" id="UP000092967"/>
    </source>
</evidence>
<dbReference type="STRING" id="1790137.AXE80_08460"/>
<sequence length="320" mass="37806">MHNQSLITIILTTYNRAHLIRETLDSIIAQTYSNWKCIIIDDNSNDNTSEVIQEYIKKDIRFQYHVKGDKYVKGLSASRNMGMDLIETTDFIHFFDDDDIMHPQKFEIQLKEFEKYSNLDLTVFPTVNFKDGEKLNIELINQKVESNIIANIAEDFILLKRIFTAQVPLIKYEYIKEVRFNEQLFYAEEWEVFNKLFFTKSTKASYVNKPLYYHRKHNISITANFYGKTNIKEISNNQAFINVYQVVKNSPLFNGRIFSRFITFAYNNKQNDELLTKIKSDLKKGLLSNRFKDIAVIVLVFCARLHGSLFIKLIHRVARW</sequence>